<evidence type="ECO:0000313" key="4">
    <source>
        <dbReference type="Proteomes" id="UP000001662"/>
    </source>
</evidence>
<organism evidence="3 4">
    <name type="scientific">Lacrimispora saccharolytica (strain ATCC 35040 / DSM 2544 / NRCC 2533 / WM1)</name>
    <name type="common">Clostridium saccharolyticum</name>
    <dbReference type="NCBI Taxonomy" id="610130"/>
    <lineage>
        <taxon>Bacteria</taxon>
        <taxon>Bacillati</taxon>
        <taxon>Bacillota</taxon>
        <taxon>Clostridia</taxon>
        <taxon>Lachnospirales</taxon>
        <taxon>Lachnospiraceae</taxon>
        <taxon>Lacrimispora</taxon>
    </lineage>
</organism>
<dbReference type="PaxDb" id="610130-Closa_0068"/>
<name>D9R0R2_LACSW</name>
<dbReference type="KEGG" id="csh:Closa_0068"/>
<dbReference type="OrthoDB" id="1935355at2"/>
<dbReference type="eggNOG" id="ENOG502ZDMT">
    <property type="taxonomic scope" value="Bacteria"/>
</dbReference>
<feature type="coiled-coil region" evidence="1">
    <location>
        <begin position="29"/>
        <end position="116"/>
    </location>
</feature>
<proteinExistence type="predicted"/>
<dbReference type="EMBL" id="CP002109">
    <property type="protein sequence ID" value="ADL02711.1"/>
    <property type="molecule type" value="Genomic_DNA"/>
</dbReference>
<feature type="transmembrane region" description="Helical" evidence="2">
    <location>
        <begin position="149"/>
        <end position="169"/>
    </location>
</feature>
<sequence length="363" mass="42140">MAQPISDQVGFLGEACRAVQELSVSRNLLEKFRLEERRLEKELEAERKAVTDAISLTVKKRMEEINDTYDREIAREQERLKRVRSKREKAKTQGIRERIEEETAELKGNNRELKLQMKAVFQQDRVPGFCKSGWFYALYFPRGFTESMVLLLNILLFFLAIPCGVYLFLPNKSPFYLMGIYFAVILFFGGIYILINNLTKVRHQSALKKGRSIRDLIKANNRKIRVIVRTIKRDRDEAVYNLEKYDDEIAQIDQDLADIADKKREALNTFDKVTRTILSDEIASNSREKIAKLEEDYEGAAANAKEAEIRVKEQTLFINDNYASYIGKEFMVPERLDELADMIRMGKASTISEAKTLYKSLKE</sequence>
<feature type="coiled-coil region" evidence="1">
    <location>
        <begin position="242"/>
        <end position="310"/>
    </location>
</feature>
<dbReference type="HOGENOM" id="CLU_063633_0_0_9"/>
<keyword evidence="4" id="KW-1185">Reference proteome</keyword>
<gene>
    <name evidence="3" type="ordered locus">Closa_0068</name>
</gene>
<keyword evidence="2" id="KW-1133">Transmembrane helix</keyword>
<protein>
    <recommendedName>
        <fullName evidence="5">ATPase involved in DNA repair</fullName>
    </recommendedName>
</protein>
<keyword evidence="2" id="KW-0472">Membrane</keyword>
<keyword evidence="2" id="KW-0812">Transmembrane</keyword>
<evidence type="ECO:0008006" key="5">
    <source>
        <dbReference type="Google" id="ProtNLM"/>
    </source>
</evidence>
<dbReference type="Proteomes" id="UP000001662">
    <property type="component" value="Chromosome"/>
</dbReference>
<dbReference type="AlphaFoldDB" id="D9R0R2"/>
<evidence type="ECO:0000256" key="1">
    <source>
        <dbReference type="SAM" id="Coils"/>
    </source>
</evidence>
<keyword evidence="1" id="KW-0175">Coiled coil</keyword>
<feature type="transmembrane region" description="Helical" evidence="2">
    <location>
        <begin position="175"/>
        <end position="195"/>
    </location>
</feature>
<reference evidence="3" key="1">
    <citation type="submission" date="2010-07" db="EMBL/GenBank/DDBJ databases">
        <title>Complete sequence of Clostridium saccharolyticum WM1.</title>
        <authorList>
            <consortium name="US DOE Joint Genome Institute"/>
            <person name="Lucas S."/>
            <person name="Copeland A."/>
            <person name="Lapidus A."/>
            <person name="Cheng J.-F."/>
            <person name="Bruce D."/>
            <person name="Goodwin L."/>
            <person name="Pitluck S."/>
            <person name="Chertkov O."/>
            <person name="Detter J.C."/>
            <person name="Han C."/>
            <person name="Tapia R."/>
            <person name="Land M."/>
            <person name="Hauser L."/>
            <person name="Chang Y.-J."/>
            <person name="Jeffries C."/>
            <person name="Kyrpides N."/>
            <person name="Ivanova N."/>
            <person name="Mikhailova N."/>
            <person name="Mouttaki H."/>
            <person name="Lin L."/>
            <person name="Zhou J."/>
            <person name="Hemme C.L."/>
            <person name="Woyke T."/>
        </authorList>
    </citation>
    <scope>NUCLEOTIDE SEQUENCE [LARGE SCALE GENOMIC DNA]</scope>
    <source>
        <strain evidence="3">WM1</strain>
    </source>
</reference>
<dbReference type="RefSeq" id="WP_013270811.1">
    <property type="nucleotide sequence ID" value="NC_014376.1"/>
</dbReference>
<evidence type="ECO:0000313" key="3">
    <source>
        <dbReference type="EMBL" id="ADL02711.1"/>
    </source>
</evidence>
<accession>D9R0R2</accession>
<dbReference type="STRING" id="610130.Closa_0068"/>
<evidence type="ECO:0000256" key="2">
    <source>
        <dbReference type="SAM" id="Phobius"/>
    </source>
</evidence>